<gene>
    <name evidence="1" type="ORF">FRUB_08331</name>
</gene>
<protein>
    <submittedName>
        <fullName evidence="1">Uncharacterized protein</fullName>
    </submittedName>
</protein>
<dbReference type="EMBL" id="NIDE01000017">
    <property type="protein sequence ID" value="OWK35768.1"/>
    <property type="molecule type" value="Genomic_DNA"/>
</dbReference>
<dbReference type="AlphaFoldDB" id="A0A225DB53"/>
<sequence>MEFVEDDAIGGRVGHGNLRNAAAPGVARGDVVKGERC</sequence>
<comment type="caution">
    <text evidence="1">The sequence shown here is derived from an EMBL/GenBank/DDBJ whole genome shotgun (WGS) entry which is preliminary data.</text>
</comment>
<organism evidence="1 2">
    <name type="scientific">Fimbriiglobus ruber</name>
    <dbReference type="NCBI Taxonomy" id="1908690"/>
    <lineage>
        <taxon>Bacteria</taxon>
        <taxon>Pseudomonadati</taxon>
        <taxon>Planctomycetota</taxon>
        <taxon>Planctomycetia</taxon>
        <taxon>Gemmatales</taxon>
        <taxon>Gemmataceae</taxon>
        <taxon>Fimbriiglobus</taxon>
    </lineage>
</organism>
<evidence type="ECO:0000313" key="2">
    <source>
        <dbReference type="Proteomes" id="UP000214646"/>
    </source>
</evidence>
<dbReference type="Proteomes" id="UP000214646">
    <property type="component" value="Unassembled WGS sequence"/>
</dbReference>
<proteinExistence type="predicted"/>
<accession>A0A225DB53</accession>
<keyword evidence="2" id="KW-1185">Reference proteome</keyword>
<reference evidence="2" key="1">
    <citation type="submission" date="2017-06" db="EMBL/GenBank/DDBJ databases">
        <title>Genome analysis of Fimbriiglobus ruber SP5, the first member of the order Planctomycetales with confirmed chitinolytic capability.</title>
        <authorList>
            <person name="Ravin N.V."/>
            <person name="Rakitin A.L."/>
            <person name="Ivanova A.A."/>
            <person name="Beletsky A.V."/>
            <person name="Kulichevskaya I.S."/>
            <person name="Mardanov A.V."/>
            <person name="Dedysh S.N."/>
        </authorList>
    </citation>
    <scope>NUCLEOTIDE SEQUENCE [LARGE SCALE GENOMIC DNA]</scope>
    <source>
        <strain evidence="2">SP5</strain>
    </source>
</reference>
<name>A0A225DB53_9BACT</name>
<evidence type="ECO:0000313" key="1">
    <source>
        <dbReference type="EMBL" id="OWK35768.1"/>
    </source>
</evidence>